<evidence type="ECO:0000256" key="1">
    <source>
        <dbReference type="SAM" id="Phobius"/>
    </source>
</evidence>
<keyword evidence="1" id="KW-0472">Membrane</keyword>
<keyword evidence="3" id="KW-1185">Reference proteome</keyword>
<evidence type="ECO:0000313" key="2">
    <source>
        <dbReference type="EMBL" id="GIE49367.1"/>
    </source>
</evidence>
<keyword evidence="1" id="KW-1133">Transmembrane helix</keyword>
<protein>
    <submittedName>
        <fullName evidence="2">Uncharacterized protein</fullName>
    </submittedName>
</protein>
<dbReference type="Proteomes" id="UP000647172">
    <property type="component" value="Unassembled WGS sequence"/>
</dbReference>
<name>A0A919JH27_9ACTN</name>
<dbReference type="AlphaFoldDB" id="A0A919JH27"/>
<reference evidence="2" key="1">
    <citation type="submission" date="2021-01" db="EMBL/GenBank/DDBJ databases">
        <title>Whole genome shotgun sequence of Actinoplanes nipponensis NBRC 14063.</title>
        <authorList>
            <person name="Komaki H."/>
            <person name="Tamura T."/>
        </authorList>
    </citation>
    <scope>NUCLEOTIDE SEQUENCE</scope>
    <source>
        <strain evidence="2">NBRC 14063</strain>
    </source>
</reference>
<keyword evidence="1" id="KW-0812">Transmembrane</keyword>
<organism evidence="2 3">
    <name type="scientific">Actinoplanes nipponensis</name>
    <dbReference type="NCBI Taxonomy" id="135950"/>
    <lineage>
        <taxon>Bacteria</taxon>
        <taxon>Bacillati</taxon>
        <taxon>Actinomycetota</taxon>
        <taxon>Actinomycetes</taxon>
        <taxon>Micromonosporales</taxon>
        <taxon>Micromonosporaceae</taxon>
        <taxon>Actinoplanes</taxon>
    </lineage>
</organism>
<accession>A0A919JH27</accession>
<feature type="transmembrane region" description="Helical" evidence="1">
    <location>
        <begin position="25"/>
        <end position="44"/>
    </location>
</feature>
<dbReference type="EMBL" id="BOMQ01000032">
    <property type="protein sequence ID" value="GIE49367.1"/>
    <property type="molecule type" value="Genomic_DNA"/>
</dbReference>
<sequence length="60" mass="6009">MLAALVWGGTFTAIPAVLQAALLAWLPALASVLTVAAALIVLAARRTFPDRSPAPAAVAA</sequence>
<comment type="caution">
    <text evidence="2">The sequence shown here is derived from an EMBL/GenBank/DDBJ whole genome shotgun (WGS) entry which is preliminary data.</text>
</comment>
<gene>
    <name evidence="2" type="ORF">Ani05nite_29010</name>
</gene>
<evidence type="ECO:0000313" key="3">
    <source>
        <dbReference type="Proteomes" id="UP000647172"/>
    </source>
</evidence>
<proteinExistence type="predicted"/>